<feature type="compositionally biased region" description="Low complexity" evidence="2">
    <location>
        <begin position="227"/>
        <end position="244"/>
    </location>
</feature>
<proteinExistence type="predicted"/>
<comment type="caution">
    <text evidence="4">The sequence shown here is derived from an EMBL/GenBank/DDBJ whole genome shotgun (WGS) entry which is preliminary data.</text>
</comment>
<organism evidence="4 5">
    <name type="scientific">Favolaschia claudopus</name>
    <dbReference type="NCBI Taxonomy" id="2862362"/>
    <lineage>
        <taxon>Eukaryota</taxon>
        <taxon>Fungi</taxon>
        <taxon>Dikarya</taxon>
        <taxon>Basidiomycota</taxon>
        <taxon>Agaricomycotina</taxon>
        <taxon>Agaricomycetes</taxon>
        <taxon>Agaricomycetidae</taxon>
        <taxon>Agaricales</taxon>
        <taxon>Marasmiineae</taxon>
        <taxon>Mycenaceae</taxon>
        <taxon>Favolaschia</taxon>
    </lineage>
</organism>
<evidence type="ECO:0000256" key="2">
    <source>
        <dbReference type="SAM" id="MobiDB-lite"/>
    </source>
</evidence>
<dbReference type="Proteomes" id="UP001362999">
    <property type="component" value="Unassembled WGS sequence"/>
</dbReference>
<name>A0AAW0DAB1_9AGAR</name>
<reference evidence="4 5" key="1">
    <citation type="journal article" date="2024" name="J Genomics">
        <title>Draft genome sequencing and assembly of Favolaschia claudopus CIRM-BRFM 2984 isolated from oak limbs.</title>
        <authorList>
            <person name="Navarro D."/>
            <person name="Drula E."/>
            <person name="Chaduli D."/>
            <person name="Cazenave R."/>
            <person name="Ahrendt S."/>
            <person name="Wang J."/>
            <person name="Lipzen A."/>
            <person name="Daum C."/>
            <person name="Barry K."/>
            <person name="Grigoriev I.V."/>
            <person name="Favel A."/>
            <person name="Rosso M.N."/>
            <person name="Martin F."/>
        </authorList>
    </citation>
    <scope>NUCLEOTIDE SEQUENCE [LARGE SCALE GENOMIC DNA]</scope>
    <source>
        <strain evidence="4 5">CIRM-BRFM 2984</strain>
    </source>
</reference>
<dbReference type="InterPro" id="IPR035979">
    <property type="entry name" value="RBD_domain_sf"/>
</dbReference>
<evidence type="ECO:0000256" key="1">
    <source>
        <dbReference type="PROSITE-ProRule" id="PRU00176"/>
    </source>
</evidence>
<dbReference type="InterPro" id="IPR012677">
    <property type="entry name" value="Nucleotide-bd_a/b_plait_sf"/>
</dbReference>
<protein>
    <submittedName>
        <fullName evidence="4">RRM domain-containing protein</fullName>
    </submittedName>
</protein>
<feature type="region of interest" description="Disordered" evidence="2">
    <location>
        <begin position="70"/>
        <end position="91"/>
    </location>
</feature>
<evidence type="ECO:0000313" key="4">
    <source>
        <dbReference type="EMBL" id="KAK7048099.1"/>
    </source>
</evidence>
<sequence>MSHSVNVSGLAPTTTQAQLNDFFTFCGTITSIEFTHPNAVIHFEKSTSAKTALMLNGGTLDGATIAVTSETDHQDEKHVGEDPVHSIDQSDKPRAGIAAEYLARGYTLSDQILNKAIEIDNSNGISKRFLSYLTQLDKTIGEKALGPEKTVSGKVTETVTSVTEQAKAADQQRGISKGATDFFHQYYGKALSSQWGAKVRAFYTTTSKQALDIHEEAKRISAEHKTSAAASAAPPAAAGEKTAA</sequence>
<accession>A0AAW0DAB1</accession>
<feature type="domain" description="RRM" evidence="3">
    <location>
        <begin position="3"/>
        <end position="72"/>
    </location>
</feature>
<evidence type="ECO:0000259" key="3">
    <source>
        <dbReference type="PROSITE" id="PS50102"/>
    </source>
</evidence>
<dbReference type="Gene3D" id="3.30.70.330">
    <property type="match status" value="1"/>
</dbReference>
<gene>
    <name evidence="4" type="ORF">R3P38DRAFT_2867350</name>
</gene>
<dbReference type="PROSITE" id="PS50102">
    <property type="entry name" value="RRM"/>
    <property type="match status" value="1"/>
</dbReference>
<dbReference type="EMBL" id="JAWWNJ010000009">
    <property type="protein sequence ID" value="KAK7048099.1"/>
    <property type="molecule type" value="Genomic_DNA"/>
</dbReference>
<dbReference type="SMART" id="SM00360">
    <property type="entry name" value="RRM"/>
    <property type="match status" value="1"/>
</dbReference>
<dbReference type="InterPro" id="IPR000504">
    <property type="entry name" value="RRM_dom"/>
</dbReference>
<dbReference type="GO" id="GO:0003723">
    <property type="term" value="F:RNA binding"/>
    <property type="evidence" value="ECO:0007669"/>
    <property type="project" value="UniProtKB-UniRule"/>
</dbReference>
<dbReference type="PANTHER" id="PTHR32343">
    <property type="entry name" value="SERINE/ARGININE-RICH SPLICING FACTOR"/>
    <property type="match status" value="1"/>
</dbReference>
<dbReference type="Pfam" id="PF00076">
    <property type="entry name" value="RRM_1"/>
    <property type="match status" value="1"/>
</dbReference>
<feature type="region of interest" description="Disordered" evidence="2">
    <location>
        <begin position="220"/>
        <end position="244"/>
    </location>
</feature>
<keyword evidence="5" id="KW-1185">Reference proteome</keyword>
<keyword evidence="1" id="KW-0694">RNA-binding</keyword>
<dbReference type="SUPFAM" id="SSF54928">
    <property type="entry name" value="RNA-binding domain, RBD"/>
    <property type="match status" value="1"/>
</dbReference>
<dbReference type="AlphaFoldDB" id="A0AAW0DAB1"/>
<dbReference type="PANTHER" id="PTHR32343:SF10">
    <property type="entry name" value="RNA-BINDING REGION RNP-1 DOMAIN-CONTAINING PROTEIN"/>
    <property type="match status" value="1"/>
</dbReference>
<evidence type="ECO:0000313" key="5">
    <source>
        <dbReference type="Proteomes" id="UP001362999"/>
    </source>
</evidence>